<reference evidence="5" key="1">
    <citation type="submission" date="2022-08" db="EMBL/GenBank/DDBJ databases">
        <title>Genome sequencing of akame (Lates japonicus).</title>
        <authorList>
            <person name="Hashiguchi Y."/>
            <person name="Takahashi H."/>
        </authorList>
    </citation>
    <scope>NUCLEOTIDE SEQUENCE</scope>
    <source>
        <strain evidence="5">Kochi</strain>
    </source>
</reference>
<keyword evidence="6" id="KW-1185">Reference proteome</keyword>
<organism evidence="5 6">
    <name type="scientific">Lates japonicus</name>
    <name type="common">Japanese lates</name>
    <dbReference type="NCBI Taxonomy" id="270547"/>
    <lineage>
        <taxon>Eukaryota</taxon>
        <taxon>Metazoa</taxon>
        <taxon>Chordata</taxon>
        <taxon>Craniata</taxon>
        <taxon>Vertebrata</taxon>
        <taxon>Euteleostomi</taxon>
        <taxon>Actinopterygii</taxon>
        <taxon>Neopterygii</taxon>
        <taxon>Teleostei</taxon>
        <taxon>Neoteleostei</taxon>
        <taxon>Acanthomorphata</taxon>
        <taxon>Carangaria</taxon>
        <taxon>Carangaria incertae sedis</taxon>
        <taxon>Centropomidae</taxon>
        <taxon>Lates</taxon>
    </lineage>
</organism>
<name>A0AAD3MKH8_LATJO</name>
<dbReference type="Gene3D" id="2.70.160.11">
    <property type="entry name" value="Hnrnp arginine n-methyltransferase1"/>
    <property type="match status" value="1"/>
</dbReference>
<dbReference type="Proteomes" id="UP001279410">
    <property type="component" value="Unassembled WGS sequence"/>
</dbReference>
<accession>A0AAD3MKH8</accession>
<dbReference type="GO" id="GO:0005634">
    <property type="term" value="C:nucleus"/>
    <property type="evidence" value="ECO:0007669"/>
    <property type="project" value="TreeGrafter"/>
</dbReference>
<dbReference type="GO" id="GO:0032259">
    <property type="term" value="P:methylation"/>
    <property type="evidence" value="ECO:0007669"/>
    <property type="project" value="UniProtKB-KW"/>
</dbReference>
<dbReference type="InterPro" id="IPR025799">
    <property type="entry name" value="Arg_MeTrfase"/>
</dbReference>
<dbReference type="GO" id="GO:0016274">
    <property type="term" value="F:protein-arginine N-methyltransferase activity"/>
    <property type="evidence" value="ECO:0007669"/>
    <property type="project" value="InterPro"/>
</dbReference>
<dbReference type="AlphaFoldDB" id="A0AAD3MKH8"/>
<evidence type="ECO:0000256" key="1">
    <source>
        <dbReference type="ARBA" id="ARBA00022603"/>
    </source>
</evidence>
<evidence type="ECO:0000259" key="4">
    <source>
        <dbReference type="Pfam" id="PF22528"/>
    </source>
</evidence>
<gene>
    <name evidence="5" type="ORF">AKAME5_000823300</name>
</gene>
<keyword evidence="1" id="KW-0489">Methyltransferase</keyword>
<evidence type="ECO:0000256" key="3">
    <source>
        <dbReference type="ARBA" id="ARBA00022691"/>
    </source>
</evidence>
<keyword evidence="2" id="KW-0808">Transferase</keyword>
<dbReference type="EMBL" id="BRZM01000022">
    <property type="protein sequence ID" value="GLD55808.1"/>
    <property type="molecule type" value="Genomic_DNA"/>
</dbReference>
<dbReference type="Pfam" id="PF22528">
    <property type="entry name" value="PRMT_C"/>
    <property type="match status" value="1"/>
</dbReference>
<dbReference type="PANTHER" id="PTHR11006:SF53">
    <property type="entry name" value="PROTEIN ARGININE N-METHYLTRANSFERASE 3"/>
    <property type="match status" value="1"/>
</dbReference>
<dbReference type="SUPFAM" id="SSF53335">
    <property type="entry name" value="S-adenosyl-L-methionine-dependent methyltransferases"/>
    <property type="match status" value="1"/>
</dbReference>
<dbReference type="InterPro" id="IPR029063">
    <property type="entry name" value="SAM-dependent_MTases_sf"/>
</dbReference>
<protein>
    <submittedName>
        <fullName evidence="5">Protein arginine N-methyltransferase 3</fullName>
    </submittedName>
</protein>
<dbReference type="GO" id="GO:0042054">
    <property type="term" value="F:histone methyltransferase activity"/>
    <property type="evidence" value="ECO:0007669"/>
    <property type="project" value="TreeGrafter"/>
</dbReference>
<evidence type="ECO:0000256" key="2">
    <source>
        <dbReference type="ARBA" id="ARBA00022679"/>
    </source>
</evidence>
<sequence length="162" mass="17850">MACMKAVVPEAVVEVVKADTLISEPTVIQTIDCNGVCLSELEFASDFCLKITNTTECTAVVGYFDIFFDKGCSNKVMFSTGPQVTKTHWKQTVFLLERPISVQADNQEMSNSQPPRCVIIMGIVDVSVDVGMDEPRLPAVHSLTRYQMKTTVINDLHRDGSA</sequence>
<dbReference type="PANTHER" id="PTHR11006">
    <property type="entry name" value="PROTEIN ARGININE N-METHYLTRANSFERASE"/>
    <property type="match status" value="1"/>
</dbReference>
<comment type="caution">
    <text evidence="5">The sequence shown here is derived from an EMBL/GenBank/DDBJ whole genome shotgun (WGS) entry which is preliminary data.</text>
</comment>
<keyword evidence="3" id="KW-0949">S-adenosyl-L-methionine</keyword>
<dbReference type="InterPro" id="IPR055135">
    <property type="entry name" value="PRMT_dom"/>
</dbReference>
<feature type="domain" description="Protein arginine N-methyltransferase" evidence="4">
    <location>
        <begin position="1"/>
        <end position="106"/>
    </location>
</feature>
<evidence type="ECO:0000313" key="5">
    <source>
        <dbReference type="EMBL" id="GLD55808.1"/>
    </source>
</evidence>
<proteinExistence type="predicted"/>
<evidence type="ECO:0000313" key="6">
    <source>
        <dbReference type="Proteomes" id="UP001279410"/>
    </source>
</evidence>